<evidence type="ECO:0000313" key="2">
    <source>
        <dbReference type="EMBL" id="NNA82964.1"/>
    </source>
</evidence>
<dbReference type="GO" id="GO:0003677">
    <property type="term" value="F:DNA binding"/>
    <property type="evidence" value="ECO:0007669"/>
    <property type="project" value="InterPro"/>
</dbReference>
<organism evidence="2 3">
    <name type="scientific">Pseudomonas lactis</name>
    <dbReference type="NCBI Taxonomy" id="1615674"/>
    <lineage>
        <taxon>Bacteria</taxon>
        <taxon>Pseudomonadati</taxon>
        <taxon>Pseudomonadota</taxon>
        <taxon>Gammaproteobacteria</taxon>
        <taxon>Pseudomonadales</taxon>
        <taxon>Pseudomonadaceae</taxon>
        <taxon>Pseudomonas</taxon>
    </lineage>
</organism>
<dbReference type="GeneID" id="45736592"/>
<comment type="caution">
    <text evidence="2">The sequence shown here is derived from an EMBL/GenBank/DDBJ whole genome shotgun (WGS) entry which is preliminary data.</text>
</comment>
<evidence type="ECO:0000313" key="3">
    <source>
        <dbReference type="Proteomes" id="UP000586252"/>
    </source>
</evidence>
<dbReference type="SUPFAM" id="SSF47413">
    <property type="entry name" value="lambda repressor-like DNA-binding domains"/>
    <property type="match status" value="1"/>
</dbReference>
<feature type="region of interest" description="Disordered" evidence="1">
    <location>
        <begin position="58"/>
        <end position="98"/>
    </location>
</feature>
<gene>
    <name evidence="2" type="ORF">HBO30_30170</name>
</gene>
<dbReference type="InterPro" id="IPR031856">
    <property type="entry name" value="YdaS_toxin-like"/>
</dbReference>
<protein>
    <submittedName>
        <fullName evidence="2">Helix-turn-helix domain-containing protein</fullName>
    </submittedName>
</protein>
<dbReference type="Pfam" id="PF15943">
    <property type="entry name" value="YdaS_toxin"/>
    <property type="match status" value="1"/>
</dbReference>
<feature type="compositionally biased region" description="Polar residues" evidence="1">
    <location>
        <begin position="84"/>
        <end position="98"/>
    </location>
</feature>
<proteinExistence type="predicted"/>
<evidence type="ECO:0000256" key="1">
    <source>
        <dbReference type="SAM" id="MobiDB-lite"/>
    </source>
</evidence>
<dbReference type="InterPro" id="IPR010982">
    <property type="entry name" value="Lambda_DNA-bd_dom_sf"/>
</dbReference>
<dbReference type="Gene3D" id="1.10.260.40">
    <property type="entry name" value="lambda repressor-like DNA-binding domains"/>
    <property type="match status" value="1"/>
</dbReference>
<accession>A0A7Y1MJF5</accession>
<reference evidence="2 3" key="1">
    <citation type="journal article" date="2020" name="Front. Microbiol.">
        <title>Genetic Organization of the aprX-lipA2 Operon Affects the Proteolytic Potential of Pseudomonas Species in Milk.</title>
        <authorList>
            <person name="Maier C."/>
            <person name="Huptas C."/>
            <person name="von Neubeck M."/>
            <person name="Scherer S."/>
            <person name="Wenning M."/>
            <person name="Lucking G."/>
        </authorList>
    </citation>
    <scope>NUCLEOTIDE SEQUENCE [LARGE SCALE GENOMIC DNA]</scope>
    <source>
        <strain evidence="2 3">WS 5404</strain>
    </source>
</reference>
<dbReference type="AlphaFoldDB" id="A0A7Y1MJF5"/>
<dbReference type="EMBL" id="JAAQYI010000022">
    <property type="protein sequence ID" value="NNA82964.1"/>
    <property type="molecule type" value="Genomic_DNA"/>
</dbReference>
<name>A0A7Y1MJF5_9PSED</name>
<dbReference type="Proteomes" id="UP000586252">
    <property type="component" value="Unassembled WGS sequence"/>
</dbReference>
<sequence length="98" mass="10150">MDLSAVASAAKAVGSQTSLAKVLGCTPQNVQRMCATGRVPAKHVLKIEAASGVSRHELRPDLYPEASPTLNQMMPQIPVADQSGKPSVHSSSTAQASP</sequence>
<dbReference type="RefSeq" id="WP_082628897.1">
    <property type="nucleotide sequence ID" value="NZ_JAAQYI010000022.1"/>
</dbReference>